<dbReference type="Proteomes" id="UP001149074">
    <property type="component" value="Unassembled WGS sequence"/>
</dbReference>
<organism evidence="2 3">
    <name type="scientific">Penicillium argentinense</name>
    <dbReference type="NCBI Taxonomy" id="1131581"/>
    <lineage>
        <taxon>Eukaryota</taxon>
        <taxon>Fungi</taxon>
        <taxon>Dikarya</taxon>
        <taxon>Ascomycota</taxon>
        <taxon>Pezizomycotina</taxon>
        <taxon>Eurotiomycetes</taxon>
        <taxon>Eurotiomycetidae</taxon>
        <taxon>Eurotiales</taxon>
        <taxon>Aspergillaceae</taxon>
        <taxon>Penicillium</taxon>
    </lineage>
</organism>
<dbReference type="GeneID" id="81357892"/>
<protein>
    <recommendedName>
        <fullName evidence="1">HNH nuclease domain-containing protein</fullName>
    </recommendedName>
</protein>
<evidence type="ECO:0000313" key="3">
    <source>
        <dbReference type="Proteomes" id="UP001149074"/>
    </source>
</evidence>
<dbReference type="RefSeq" id="XP_056475072.1">
    <property type="nucleotide sequence ID" value="XM_056618913.1"/>
</dbReference>
<name>A0A9W9KAW7_9EURO</name>
<feature type="domain" description="HNH nuclease" evidence="1">
    <location>
        <begin position="132"/>
        <end position="229"/>
    </location>
</feature>
<dbReference type="Pfam" id="PF13391">
    <property type="entry name" value="HNH_2"/>
    <property type="match status" value="1"/>
</dbReference>
<dbReference type="InterPro" id="IPR003615">
    <property type="entry name" value="HNH_nuc"/>
</dbReference>
<dbReference type="AlphaFoldDB" id="A0A9W9KAW7"/>
<dbReference type="EMBL" id="JAPQKI010000005">
    <property type="protein sequence ID" value="KAJ5099418.1"/>
    <property type="molecule type" value="Genomic_DNA"/>
</dbReference>
<evidence type="ECO:0000313" key="2">
    <source>
        <dbReference type="EMBL" id="KAJ5099418.1"/>
    </source>
</evidence>
<comment type="caution">
    <text evidence="2">The sequence shown here is derived from an EMBL/GenBank/DDBJ whole genome shotgun (WGS) entry which is preliminary data.</text>
</comment>
<sequence>MMSVPPDFESWTPLLAAAKERIEKYKPADRTDDQLLRPSLEAFLKWLPRGGRDNVARDIFEATSDDALHQVFQNLLLGLATPSKLTLGVLVAARARYEISQDSPEPLDFKHQSEKKESKFRDLVMRRDSFSCVITGDMDTEAWMNLDNPIDIPYCTALATHILPFSFAAWNKSLGLPDSRLSPWELLYRCFPRLRRAGLRAETIDTPLNGILLRYNLQAAFKRNQIAFKSTGTENRYEVITFEGYLQQDRRRLPNSGLVVLRLPLEEDGMEELDLPSPAILDCHWRLVEILNETRIAPALCRHFDEWKNLKKTYHGLAEDGSTDAAKYVRAGLWGVGDGDVSFAQSHPWT</sequence>
<reference evidence="2" key="2">
    <citation type="journal article" date="2023" name="IMA Fungus">
        <title>Comparative genomic study of the Penicillium genus elucidates a diverse pangenome and 15 lateral gene transfer events.</title>
        <authorList>
            <person name="Petersen C."/>
            <person name="Sorensen T."/>
            <person name="Nielsen M.R."/>
            <person name="Sondergaard T.E."/>
            <person name="Sorensen J.L."/>
            <person name="Fitzpatrick D.A."/>
            <person name="Frisvad J.C."/>
            <person name="Nielsen K.L."/>
        </authorList>
    </citation>
    <scope>NUCLEOTIDE SEQUENCE</scope>
    <source>
        <strain evidence="2">IBT 30761</strain>
    </source>
</reference>
<proteinExistence type="predicted"/>
<accession>A0A9W9KAW7</accession>
<keyword evidence="3" id="KW-1185">Reference proteome</keyword>
<gene>
    <name evidence="2" type="ORF">N7532_006419</name>
</gene>
<evidence type="ECO:0000259" key="1">
    <source>
        <dbReference type="Pfam" id="PF13391"/>
    </source>
</evidence>
<dbReference type="OrthoDB" id="2104739at2759"/>
<reference evidence="2" key="1">
    <citation type="submission" date="2022-11" db="EMBL/GenBank/DDBJ databases">
        <authorList>
            <person name="Petersen C."/>
        </authorList>
    </citation>
    <scope>NUCLEOTIDE SEQUENCE</scope>
    <source>
        <strain evidence="2">IBT 30761</strain>
    </source>
</reference>